<evidence type="ECO:0000313" key="3">
    <source>
        <dbReference type="Proteomes" id="UP001054925"/>
    </source>
</evidence>
<feature type="region of interest" description="Disordered" evidence="1">
    <location>
        <begin position="1"/>
        <end position="47"/>
    </location>
</feature>
<name>A0AAV5G5S4_CORAM</name>
<comment type="caution">
    <text evidence="2">The sequence shown here is derived from an EMBL/GenBank/DDBJ whole genome shotgun (WGS) entry which is preliminary data.</text>
</comment>
<feature type="compositionally biased region" description="Acidic residues" evidence="1">
    <location>
        <begin position="31"/>
        <end position="47"/>
    </location>
</feature>
<organism evidence="2 3">
    <name type="scientific">Corynebacterium ammoniagenes</name>
    <name type="common">Brevibacterium ammoniagenes</name>
    <dbReference type="NCBI Taxonomy" id="1697"/>
    <lineage>
        <taxon>Bacteria</taxon>
        <taxon>Bacillati</taxon>
        <taxon>Actinomycetota</taxon>
        <taxon>Actinomycetes</taxon>
        <taxon>Mycobacteriales</taxon>
        <taxon>Corynebacteriaceae</taxon>
        <taxon>Corynebacterium</taxon>
    </lineage>
</organism>
<dbReference type="RefSeq" id="WP_236163609.1">
    <property type="nucleotide sequence ID" value="NZ_BQKK01000001.1"/>
</dbReference>
<evidence type="ECO:0000256" key="1">
    <source>
        <dbReference type="SAM" id="MobiDB-lite"/>
    </source>
</evidence>
<dbReference type="Proteomes" id="UP001054925">
    <property type="component" value="Unassembled WGS sequence"/>
</dbReference>
<dbReference type="AlphaFoldDB" id="A0AAV5G5S4"/>
<accession>A0AAV5G5S4</accession>
<gene>
    <name evidence="2" type="ORF">CAT723_05570</name>
</gene>
<protein>
    <recommendedName>
        <fullName evidence="4">Cell division protein</fullName>
    </recommendedName>
</protein>
<evidence type="ECO:0000313" key="2">
    <source>
        <dbReference type="EMBL" id="GJN42078.1"/>
    </source>
</evidence>
<proteinExistence type="predicted"/>
<dbReference type="EMBL" id="BQKK01000001">
    <property type="protein sequence ID" value="GJN42078.1"/>
    <property type="molecule type" value="Genomic_DNA"/>
</dbReference>
<reference evidence="2" key="1">
    <citation type="submission" date="2021-12" db="EMBL/GenBank/DDBJ databases">
        <title>Draft genome sequence of Corynebacterium ammoniagenes strain T-723.</title>
        <authorList>
            <person name="Matsuzawa M."/>
            <person name="Hiratani M."/>
            <person name="Abe I."/>
            <person name="Tsuji Y."/>
            <person name="Nakamura J."/>
        </authorList>
    </citation>
    <scope>NUCLEOTIDE SEQUENCE</scope>
    <source>
        <strain evidence="2">T-723</strain>
    </source>
</reference>
<evidence type="ECO:0008006" key="4">
    <source>
        <dbReference type="Google" id="ProtNLM"/>
    </source>
</evidence>
<sequence length="47" mass="5181">MGQEQSLPEDYNTEFDPAAFLQKLKEQAAAENDEGDSDDESDNSDDA</sequence>